<accession>E4ZUK1</accession>
<dbReference type="Proteomes" id="UP000002668">
    <property type="component" value="Genome"/>
</dbReference>
<evidence type="ECO:0000313" key="2">
    <source>
        <dbReference type="EMBL" id="CBX95080.1"/>
    </source>
</evidence>
<dbReference type="eggNOG" id="ENOG502SVSH">
    <property type="taxonomic scope" value="Eukaryota"/>
</dbReference>
<evidence type="ECO:0000313" key="3">
    <source>
        <dbReference type="Proteomes" id="UP000002668"/>
    </source>
</evidence>
<dbReference type="InParanoid" id="E4ZUK1"/>
<keyword evidence="3" id="KW-1185">Reference proteome</keyword>
<proteinExistence type="predicted"/>
<dbReference type="AlphaFoldDB" id="E4ZUK1"/>
<dbReference type="OrthoDB" id="3920481at2759"/>
<dbReference type="VEuPathDB" id="FungiDB:LEMA_P114950.1"/>
<name>E4ZUK1_LEPMJ</name>
<dbReference type="HOGENOM" id="CLU_1594198_0_0_1"/>
<reference evidence="3" key="1">
    <citation type="journal article" date="2011" name="Nat. Commun.">
        <title>Effector diversification within compartments of the Leptosphaeria maculans genome affected by Repeat-Induced Point mutations.</title>
        <authorList>
            <person name="Rouxel T."/>
            <person name="Grandaubert J."/>
            <person name="Hane J.K."/>
            <person name="Hoede C."/>
            <person name="van de Wouw A.P."/>
            <person name="Couloux A."/>
            <person name="Dominguez V."/>
            <person name="Anthouard V."/>
            <person name="Bally P."/>
            <person name="Bourras S."/>
            <person name="Cozijnsen A.J."/>
            <person name="Ciuffetti L.M."/>
            <person name="Degrave A."/>
            <person name="Dilmaghani A."/>
            <person name="Duret L."/>
            <person name="Fudal I."/>
            <person name="Goodwin S.B."/>
            <person name="Gout L."/>
            <person name="Glaser N."/>
            <person name="Linglin J."/>
            <person name="Kema G.H.J."/>
            <person name="Lapalu N."/>
            <person name="Lawrence C.B."/>
            <person name="May K."/>
            <person name="Meyer M."/>
            <person name="Ollivier B."/>
            <person name="Poulain J."/>
            <person name="Schoch C.L."/>
            <person name="Simon A."/>
            <person name="Spatafora J.W."/>
            <person name="Stachowiak A."/>
            <person name="Turgeon B.G."/>
            <person name="Tyler B.M."/>
            <person name="Vincent D."/>
            <person name="Weissenbach J."/>
            <person name="Amselem J."/>
            <person name="Quesneville H."/>
            <person name="Oliver R.P."/>
            <person name="Wincker P."/>
            <person name="Balesdent M.-H."/>
            <person name="Howlett B.J."/>
        </authorList>
    </citation>
    <scope>NUCLEOTIDE SEQUENCE [LARGE SCALE GENOMIC DNA]</scope>
    <source>
        <strain evidence="3">JN3 / isolate v23.1.3 / race Av1-4-5-6-7-8</strain>
    </source>
</reference>
<dbReference type="OMA" id="CSHCARM"/>
<feature type="compositionally biased region" description="Low complexity" evidence="1">
    <location>
        <begin position="93"/>
        <end position="106"/>
    </location>
</feature>
<dbReference type="EMBL" id="FP929126">
    <property type="protein sequence ID" value="CBX95080.1"/>
    <property type="molecule type" value="Genomic_DNA"/>
</dbReference>
<feature type="region of interest" description="Disordered" evidence="1">
    <location>
        <begin position="60"/>
        <end position="110"/>
    </location>
</feature>
<dbReference type="RefSeq" id="XP_003838559.1">
    <property type="nucleotide sequence ID" value="XM_003838511.1"/>
</dbReference>
<sequence length="149" mass="16274">MTADLYTPDPSHPEPVCYFSIPPAVHFSLETPLATPTSDYQSYTPSDPCNPLLAFRPSPFSYMSSPPDASRLLQLQTQAAHRPSAEPLQQRASSTSSTSSNSSISSHGMLSCQPCCCRCRREGYGNMFQIGTNRYYCSHCAKMTGYSAG</sequence>
<protein>
    <submittedName>
        <fullName evidence="2">Uncharacterized protein</fullName>
    </submittedName>
</protein>
<gene>
    <name evidence="2" type="ORF">LEMA_P114950.1</name>
</gene>
<evidence type="ECO:0000256" key="1">
    <source>
        <dbReference type="SAM" id="MobiDB-lite"/>
    </source>
</evidence>
<dbReference type="GeneID" id="13288177"/>
<organism evidence="3">
    <name type="scientific">Leptosphaeria maculans (strain JN3 / isolate v23.1.3 / race Av1-4-5-6-7-8)</name>
    <name type="common">Blackleg fungus</name>
    <name type="synonym">Phoma lingam</name>
    <dbReference type="NCBI Taxonomy" id="985895"/>
    <lineage>
        <taxon>Eukaryota</taxon>
        <taxon>Fungi</taxon>
        <taxon>Dikarya</taxon>
        <taxon>Ascomycota</taxon>
        <taxon>Pezizomycotina</taxon>
        <taxon>Dothideomycetes</taxon>
        <taxon>Pleosporomycetidae</taxon>
        <taxon>Pleosporales</taxon>
        <taxon>Pleosporineae</taxon>
        <taxon>Leptosphaeriaceae</taxon>
        <taxon>Plenodomus</taxon>
        <taxon>Plenodomus lingam/Leptosphaeria maculans species complex</taxon>
    </lineage>
</organism>